<accession>A0A2G8SFP6</accession>
<evidence type="ECO:0000313" key="1">
    <source>
        <dbReference type="EMBL" id="PIL32586.1"/>
    </source>
</evidence>
<dbReference type="EMBL" id="AYKW01000010">
    <property type="protein sequence ID" value="PIL32586.1"/>
    <property type="molecule type" value="Genomic_DNA"/>
</dbReference>
<dbReference type="Proteomes" id="UP000230002">
    <property type="component" value="Unassembled WGS sequence"/>
</dbReference>
<dbReference type="OrthoDB" id="3270336at2759"/>
<keyword evidence="2" id="KW-1185">Reference proteome</keyword>
<comment type="caution">
    <text evidence="1">The sequence shown here is derived from an EMBL/GenBank/DDBJ whole genome shotgun (WGS) entry which is preliminary data.</text>
</comment>
<gene>
    <name evidence="1" type="ORF">GSI_05289</name>
</gene>
<sequence>MKVFAPNPDDVTLALCNRPGGKPRVVSLCRDSQTRLLPDYSGIDNSAPPFGPYQLPRESRIEFFVRRERYRADQMRQESMLQKEHRLVREERAETGGPPSRRSRVYLWVRVGLVAPDLAQRWAQHDYRHPIPPAAFRSLWMVHPETMRRYNSFFDEWDLWFPSGWGETDHLDLAPLRKLGGPPKTGNTSLAITAHSIPPLADEHELLNPSPDDRESRNIDHADSFMLHSWYGIQVSATNLFPSVNYSKFAQDIWHLFGETRDRFPMDETFRKCLAGWASAVIARDWKSRALEFTWDLDARNPNYLLDGTASDPHLVVSLERLRSPHVDGDPDSAIRWVKVTFKQDPDHQNWSLLTTPMGALLLLRRTCEANTSRDALHTLLCAGIPARTGTWIALPPIQTTLSKPRLSLRRLQAPWRKKGERPTIQDYDAYYQRVLELCHSPHMRCAWLKGGIVWRIMSEVTAKHPQTDLG</sequence>
<organism evidence="1 2">
    <name type="scientific">Ganoderma sinense ZZ0214-1</name>
    <dbReference type="NCBI Taxonomy" id="1077348"/>
    <lineage>
        <taxon>Eukaryota</taxon>
        <taxon>Fungi</taxon>
        <taxon>Dikarya</taxon>
        <taxon>Basidiomycota</taxon>
        <taxon>Agaricomycotina</taxon>
        <taxon>Agaricomycetes</taxon>
        <taxon>Polyporales</taxon>
        <taxon>Polyporaceae</taxon>
        <taxon>Ganoderma</taxon>
    </lineage>
</organism>
<dbReference type="STRING" id="1077348.A0A2G8SFP6"/>
<name>A0A2G8SFP6_9APHY</name>
<reference evidence="1 2" key="1">
    <citation type="journal article" date="2015" name="Sci. Rep.">
        <title>Chromosome-level genome map provides insights into diverse defense mechanisms in the medicinal fungus Ganoderma sinense.</title>
        <authorList>
            <person name="Zhu Y."/>
            <person name="Xu J."/>
            <person name="Sun C."/>
            <person name="Zhou S."/>
            <person name="Xu H."/>
            <person name="Nelson D.R."/>
            <person name="Qian J."/>
            <person name="Song J."/>
            <person name="Luo H."/>
            <person name="Xiang L."/>
            <person name="Li Y."/>
            <person name="Xu Z."/>
            <person name="Ji A."/>
            <person name="Wang L."/>
            <person name="Lu S."/>
            <person name="Hayward A."/>
            <person name="Sun W."/>
            <person name="Li X."/>
            <person name="Schwartz D.C."/>
            <person name="Wang Y."/>
            <person name="Chen S."/>
        </authorList>
    </citation>
    <scope>NUCLEOTIDE SEQUENCE [LARGE SCALE GENOMIC DNA]</scope>
    <source>
        <strain evidence="1 2">ZZ0214-1</strain>
    </source>
</reference>
<protein>
    <submittedName>
        <fullName evidence="1">Uncharacterized protein</fullName>
    </submittedName>
</protein>
<proteinExistence type="predicted"/>
<dbReference type="AlphaFoldDB" id="A0A2G8SFP6"/>
<evidence type="ECO:0000313" key="2">
    <source>
        <dbReference type="Proteomes" id="UP000230002"/>
    </source>
</evidence>